<evidence type="ECO:0000313" key="3">
    <source>
        <dbReference type="Proteomes" id="UP000031036"/>
    </source>
</evidence>
<reference evidence="2 3" key="1">
    <citation type="submission" date="2014-11" db="EMBL/GenBank/DDBJ databases">
        <title>Genetic blueprint of the zoonotic pathogen Toxocara canis.</title>
        <authorList>
            <person name="Zhu X.-Q."/>
            <person name="Korhonen P.K."/>
            <person name="Cai H."/>
            <person name="Young N.D."/>
            <person name="Nejsum P."/>
            <person name="von Samson-Himmelstjerna G."/>
            <person name="Boag P.R."/>
            <person name="Tan P."/>
            <person name="Li Q."/>
            <person name="Min J."/>
            <person name="Yang Y."/>
            <person name="Wang X."/>
            <person name="Fang X."/>
            <person name="Hall R.S."/>
            <person name="Hofmann A."/>
            <person name="Sternberg P.W."/>
            <person name="Jex A.R."/>
            <person name="Gasser R.B."/>
        </authorList>
    </citation>
    <scope>NUCLEOTIDE SEQUENCE [LARGE SCALE GENOMIC DNA]</scope>
    <source>
        <strain evidence="2">PN_DK_2014</strain>
    </source>
</reference>
<keyword evidence="1" id="KW-1133">Transmembrane helix</keyword>
<dbReference type="Proteomes" id="UP000031036">
    <property type="component" value="Unassembled WGS sequence"/>
</dbReference>
<dbReference type="AlphaFoldDB" id="A0A0B2UU78"/>
<sequence length="158" mass="17509">MGFPRVRTFQPDEEGPGREVLLFAIILTSTIICLIVIVIVISVARHVYYTIRCPAVIHTDIRCTQHPECFAMENSTQSSCSFERGDETIRRHLSSDKILNLRHATQTLRASMKTTMISPIPTLSVSSTLPLSTTDVPSCSLGGSSRSLIYDTNLTHES</sequence>
<feature type="transmembrane region" description="Helical" evidence="1">
    <location>
        <begin position="20"/>
        <end position="44"/>
    </location>
</feature>
<accession>A0A0B2UU78</accession>
<name>A0A0B2UU78_TOXCA</name>
<evidence type="ECO:0000313" key="2">
    <source>
        <dbReference type="EMBL" id="KHN72963.1"/>
    </source>
</evidence>
<comment type="caution">
    <text evidence="2">The sequence shown here is derived from an EMBL/GenBank/DDBJ whole genome shotgun (WGS) entry which is preliminary data.</text>
</comment>
<keyword evidence="3" id="KW-1185">Reference proteome</keyword>
<keyword evidence="1" id="KW-0472">Membrane</keyword>
<gene>
    <name evidence="2" type="ORF">Tcan_10587</name>
</gene>
<keyword evidence="1" id="KW-0812">Transmembrane</keyword>
<protein>
    <submittedName>
        <fullName evidence="2">Uncharacterized protein</fullName>
    </submittedName>
</protein>
<proteinExistence type="predicted"/>
<dbReference type="EMBL" id="JPKZ01003183">
    <property type="protein sequence ID" value="KHN72963.1"/>
    <property type="molecule type" value="Genomic_DNA"/>
</dbReference>
<organism evidence="2 3">
    <name type="scientific">Toxocara canis</name>
    <name type="common">Canine roundworm</name>
    <dbReference type="NCBI Taxonomy" id="6265"/>
    <lineage>
        <taxon>Eukaryota</taxon>
        <taxon>Metazoa</taxon>
        <taxon>Ecdysozoa</taxon>
        <taxon>Nematoda</taxon>
        <taxon>Chromadorea</taxon>
        <taxon>Rhabditida</taxon>
        <taxon>Spirurina</taxon>
        <taxon>Ascaridomorpha</taxon>
        <taxon>Ascaridoidea</taxon>
        <taxon>Toxocaridae</taxon>
        <taxon>Toxocara</taxon>
    </lineage>
</organism>
<evidence type="ECO:0000256" key="1">
    <source>
        <dbReference type="SAM" id="Phobius"/>
    </source>
</evidence>